<feature type="transmembrane region" description="Helical" evidence="2">
    <location>
        <begin position="123"/>
        <end position="145"/>
    </location>
</feature>
<proteinExistence type="predicted"/>
<evidence type="ECO:0000313" key="3">
    <source>
        <dbReference type="EMBL" id="GKV00927.1"/>
    </source>
</evidence>
<gene>
    <name evidence="3" type="ORF">SLEP1_g13535</name>
</gene>
<organism evidence="3 4">
    <name type="scientific">Rubroshorea leprosula</name>
    <dbReference type="NCBI Taxonomy" id="152421"/>
    <lineage>
        <taxon>Eukaryota</taxon>
        <taxon>Viridiplantae</taxon>
        <taxon>Streptophyta</taxon>
        <taxon>Embryophyta</taxon>
        <taxon>Tracheophyta</taxon>
        <taxon>Spermatophyta</taxon>
        <taxon>Magnoliopsida</taxon>
        <taxon>eudicotyledons</taxon>
        <taxon>Gunneridae</taxon>
        <taxon>Pentapetalae</taxon>
        <taxon>rosids</taxon>
        <taxon>malvids</taxon>
        <taxon>Malvales</taxon>
        <taxon>Dipterocarpaceae</taxon>
        <taxon>Rubroshorea</taxon>
    </lineage>
</organism>
<dbReference type="EMBL" id="BPVZ01000016">
    <property type="protein sequence ID" value="GKV00927.1"/>
    <property type="molecule type" value="Genomic_DNA"/>
</dbReference>
<feature type="region of interest" description="Disordered" evidence="1">
    <location>
        <begin position="271"/>
        <end position="297"/>
    </location>
</feature>
<comment type="caution">
    <text evidence="3">The sequence shown here is derived from an EMBL/GenBank/DDBJ whole genome shotgun (WGS) entry which is preliminary data.</text>
</comment>
<feature type="transmembrane region" description="Helical" evidence="2">
    <location>
        <begin position="100"/>
        <end position="117"/>
    </location>
</feature>
<sequence>MNSLIFESPSNLRVSTSFFLFNYPSLSRENSRFLHFSYRKCNHFPRALNFSLTGASLPTDSTTSYGGWDDYGSDAEIGNSGDSTGLSNFLASVGIDDKKSVFMFLLGIACALAIYRVRVSKIITFPAFVLVFAVGFSFGFVRGGSFGEVSAYRRRSKDEFGRVFSERMRSLVGFFDGFDVKVNNLRNSIQRAIDSNNVSAYDLENYVNAVESMRLEVLNARNVVEASMDNEGNSNDSAIDNHKSLSKKRKENGGVGFEFSRFLGSLFGERSVGSKSNKTKVNPKREGAEGKSKNQTQGDFLFPLAEERVFASVNNGGKGVSNSAFDHNSLKNSTPNVNREGKTEMTLENGEEYNYLNKRLHFVNESKKWKSNDNLLNPRDVRVRLNMKTEASFVHEEIIKKSSGAYGYFDSREKREKEVYGEKMNYEDDSFLAQADGLDAHESEVGSSTSKFADDVLFDKYLVEANDLLTEAKDCMRGRHDEECAELMLNRCAKVLLKANAMKPMSLLAVGQLGNTYLLHGELKLYISRELRTLLSRTDAKISERQERILKGFDDQFTDRDGLVSLLLSVCQECEELLVKAGRKYRLALSIDGNDVRSLYNWGLALFYRAQLIADIGPEAASDADQVFLAAIDKFDAMMSKGNIYAPDALYRWGVTLQQRSRLRPSNSKEKIKLLRQAKLLYEDALDLDSENVQVREALSSCVSELKYRYF</sequence>
<evidence type="ECO:0000256" key="1">
    <source>
        <dbReference type="SAM" id="MobiDB-lite"/>
    </source>
</evidence>
<evidence type="ECO:0000313" key="4">
    <source>
        <dbReference type="Proteomes" id="UP001054252"/>
    </source>
</evidence>
<dbReference type="PANTHER" id="PTHR36888">
    <property type="entry name" value="TETRATRICOPEPTIDE-LIKE HELICAL DOMAIN-CONTAINING PROTEIN-RELATED"/>
    <property type="match status" value="1"/>
</dbReference>
<dbReference type="SUPFAM" id="SSF48452">
    <property type="entry name" value="TPR-like"/>
    <property type="match status" value="1"/>
</dbReference>
<evidence type="ECO:0000256" key="2">
    <source>
        <dbReference type="SAM" id="Phobius"/>
    </source>
</evidence>
<dbReference type="PANTHER" id="PTHR36888:SF2">
    <property type="entry name" value="TETRATRICOPEPTIDE REPEAT (TPR)-LIKE SUPERFAMILY PROTEIN"/>
    <property type="match status" value="1"/>
</dbReference>
<keyword evidence="2" id="KW-0812">Transmembrane</keyword>
<keyword evidence="2" id="KW-1133">Transmembrane helix</keyword>
<dbReference type="Proteomes" id="UP001054252">
    <property type="component" value="Unassembled WGS sequence"/>
</dbReference>
<keyword evidence="2" id="KW-0472">Membrane</keyword>
<name>A0AAV5IQB1_9ROSI</name>
<protein>
    <submittedName>
        <fullName evidence="3">Uncharacterized protein</fullName>
    </submittedName>
</protein>
<accession>A0AAV5IQB1</accession>
<dbReference type="AlphaFoldDB" id="A0AAV5IQB1"/>
<keyword evidence="4" id="KW-1185">Reference proteome</keyword>
<dbReference type="Gene3D" id="1.25.40.10">
    <property type="entry name" value="Tetratricopeptide repeat domain"/>
    <property type="match status" value="1"/>
</dbReference>
<feature type="region of interest" description="Disordered" evidence="1">
    <location>
        <begin position="229"/>
        <end position="250"/>
    </location>
</feature>
<feature type="compositionally biased region" description="Basic and acidic residues" evidence="1">
    <location>
        <begin position="283"/>
        <end position="292"/>
    </location>
</feature>
<reference evidence="3 4" key="1">
    <citation type="journal article" date="2021" name="Commun. Biol.">
        <title>The genome of Shorea leprosula (Dipterocarpaceae) highlights the ecological relevance of drought in aseasonal tropical rainforests.</title>
        <authorList>
            <person name="Ng K.K.S."/>
            <person name="Kobayashi M.J."/>
            <person name="Fawcett J.A."/>
            <person name="Hatakeyama M."/>
            <person name="Paape T."/>
            <person name="Ng C.H."/>
            <person name="Ang C.C."/>
            <person name="Tnah L.H."/>
            <person name="Lee C.T."/>
            <person name="Nishiyama T."/>
            <person name="Sese J."/>
            <person name="O'Brien M.J."/>
            <person name="Copetti D."/>
            <person name="Mohd Noor M.I."/>
            <person name="Ong R.C."/>
            <person name="Putra M."/>
            <person name="Sireger I.Z."/>
            <person name="Indrioko S."/>
            <person name="Kosugi Y."/>
            <person name="Izuno A."/>
            <person name="Isagi Y."/>
            <person name="Lee S.L."/>
            <person name="Shimizu K.K."/>
        </authorList>
    </citation>
    <scope>NUCLEOTIDE SEQUENCE [LARGE SCALE GENOMIC DNA]</scope>
    <source>
        <strain evidence="3">214</strain>
    </source>
</reference>
<dbReference type="InterPro" id="IPR011990">
    <property type="entry name" value="TPR-like_helical_dom_sf"/>
</dbReference>